<evidence type="ECO:0000313" key="6">
    <source>
        <dbReference type="Proteomes" id="UP000694251"/>
    </source>
</evidence>
<dbReference type="InterPro" id="IPR029480">
    <property type="entry name" value="Transpos_assoc"/>
</dbReference>
<feature type="compositionally biased region" description="Basic and acidic residues" evidence="1">
    <location>
        <begin position="121"/>
        <end position="130"/>
    </location>
</feature>
<protein>
    <recommendedName>
        <fullName evidence="7">Transposon protein, putative, CACTA, En/Spm sub-class</fullName>
    </recommendedName>
</protein>
<feature type="compositionally biased region" description="Low complexity" evidence="1">
    <location>
        <begin position="1521"/>
        <end position="1538"/>
    </location>
</feature>
<name>A0A8T1ZFX4_ARASU</name>
<evidence type="ECO:0000313" key="5">
    <source>
        <dbReference type="EMBL" id="KAG7556924.1"/>
    </source>
</evidence>
<accession>A0A8T1ZFX4</accession>
<feature type="compositionally biased region" description="Basic residues" evidence="1">
    <location>
        <begin position="1070"/>
        <end position="1084"/>
    </location>
</feature>
<proteinExistence type="predicted"/>
<comment type="caution">
    <text evidence="5">The sequence shown here is derived from an EMBL/GenBank/DDBJ whole genome shotgun (WGS) entry which is preliminary data.</text>
</comment>
<organism evidence="5 6">
    <name type="scientific">Arabidopsis suecica</name>
    <name type="common">Swedish thale-cress</name>
    <name type="synonym">Cardaminopsis suecica</name>
    <dbReference type="NCBI Taxonomy" id="45249"/>
    <lineage>
        <taxon>Eukaryota</taxon>
        <taxon>Viridiplantae</taxon>
        <taxon>Streptophyta</taxon>
        <taxon>Embryophyta</taxon>
        <taxon>Tracheophyta</taxon>
        <taxon>Spermatophyta</taxon>
        <taxon>Magnoliopsida</taxon>
        <taxon>eudicotyledons</taxon>
        <taxon>Gunneridae</taxon>
        <taxon>Pentapetalae</taxon>
        <taxon>rosids</taxon>
        <taxon>malvids</taxon>
        <taxon>Brassicales</taxon>
        <taxon>Brassicaceae</taxon>
        <taxon>Camelineae</taxon>
        <taxon>Arabidopsis</taxon>
    </lineage>
</organism>
<feature type="compositionally biased region" description="Basic and acidic residues" evidence="1">
    <location>
        <begin position="1041"/>
        <end position="1051"/>
    </location>
</feature>
<feature type="region of interest" description="Disordered" evidence="1">
    <location>
        <begin position="980"/>
        <end position="1085"/>
    </location>
</feature>
<feature type="compositionally biased region" description="Polar residues" evidence="1">
    <location>
        <begin position="1057"/>
        <end position="1067"/>
    </location>
</feature>
<dbReference type="EMBL" id="JAEFBJ010000011">
    <property type="protein sequence ID" value="KAG7556924.1"/>
    <property type="molecule type" value="Genomic_DNA"/>
</dbReference>
<keyword evidence="6" id="KW-1185">Reference proteome</keyword>
<dbReference type="PANTHER" id="PTHR10775:SF179">
    <property type="entry name" value="TRANSPOSON, EN_SPM-LIKE, TRANSPOSASE-ASSOCIATED DOMAIN PROTEIN"/>
    <property type="match status" value="1"/>
</dbReference>
<evidence type="ECO:0000256" key="1">
    <source>
        <dbReference type="SAM" id="MobiDB-lite"/>
    </source>
</evidence>
<dbReference type="Pfam" id="PF03017">
    <property type="entry name" value="Transposase_23"/>
    <property type="match status" value="1"/>
</dbReference>
<reference evidence="5 6" key="1">
    <citation type="submission" date="2020-12" db="EMBL/GenBank/DDBJ databases">
        <title>Concerted genomic and epigenomic changes stabilize Arabidopsis allopolyploids.</title>
        <authorList>
            <person name="Chen Z."/>
        </authorList>
    </citation>
    <scope>NUCLEOTIDE SEQUENCE [LARGE SCALE GENOMIC DNA]</scope>
    <source>
        <strain evidence="5">As9502</strain>
        <tissue evidence="5">Leaf</tissue>
    </source>
</reference>
<dbReference type="Pfam" id="PF13963">
    <property type="entry name" value="Transpos_assoc"/>
    <property type="match status" value="1"/>
</dbReference>
<feature type="domain" description="Transposase-associated" evidence="4">
    <location>
        <begin position="4"/>
        <end position="78"/>
    </location>
</feature>
<dbReference type="Pfam" id="PF03004">
    <property type="entry name" value="Transposase_24"/>
    <property type="match status" value="1"/>
</dbReference>
<dbReference type="InterPro" id="IPR004242">
    <property type="entry name" value="Transposase_21"/>
</dbReference>
<evidence type="ECO:0008006" key="7">
    <source>
        <dbReference type="Google" id="ProtNLM"/>
    </source>
</evidence>
<feature type="domain" description="Transposase Tnp1/En/Spm-like" evidence="2">
    <location>
        <begin position="1439"/>
        <end position="1495"/>
    </location>
</feature>
<evidence type="ECO:0000259" key="3">
    <source>
        <dbReference type="Pfam" id="PF13960"/>
    </source>
</evidence>
<dbReference type="InterPro" id="IPR025452">
    <property type="entry name" value="DUF4218"/>
</dbReference>
<dbReference type="Pfam" id="PF02992">
    <property type="entry name" value="Transposase_21"/>
    <property type="match status" value="1"/>
</dbReference>
<dbReference type="OrthoDB" id="1089716at2759"/>
<feature type="domain" description="DUF4218" evidence="3">
    <location>
        <begin position="669"/>
        <end position="780"/>
    </location>
</feature>
<dbReference type="InterPro" id="IPR004252">
    <property type="entry name" value="Probable_transposase_24"/>
</dbReference>
<dbReference type="Proteomes" id="UP000694251">
    <property type="component" value="Chromosome 11"/>
</dbReference>
<dbReference type="PANTHER" id="PTHR10775">
    <property type="entry name" value="OS08G0208400 PROTEIN"/>
    <property type="match status" value="1"/>
</dbReference>
<evidence type="ECO:0000259" key="2">
    <source>
        <dbReference type="Pfam" id="PF03017"/>
    </source>
</evidence>
<feature type="region of interest" description="Disordered" evidence="1">
    <location>
        <begin position="104"/>
        <end position="130"/>
    </location>
</feature>
<feature type="region of interest" description="Disordered" evidence="1">
    <location>
        <begin position="1513"/>
        <end position="1540"/>
    </location>
</feature>
<feature type="compositionally biased region" description="Acidic residues" evidence="1">
    <location>
        <begin position="989"/>
        <end position="1035"/>
    </location>
</feature>
<dbReference type="Pfam" id="PF13960">
    <property type="entry name" value="DUF4218"/>
    <property type="match status" value="1"/>
</dbReference>
<gene>
    <name evidence="5" type="ORF">ISN44_As11g029270</name>
</gene>
<dbReference type="InterPro" id="IPR004264">
    <property type="entry name" value="Transposase_23"/>
</dbReference>
<evidence type="ECO:0000259" key="4">
    <source>
        <dbReference type="Pfam" id="PF13963"/>
    </source>
</evidence>
<sequence>MDKAWVWLPRNSLEYEEGATKFVLDAASCLGNVLAMFCPCVDCRNVVHQSNETVLEHLVIRGMDLKYKRSKCGSKHGEISDKTTDVHASENEAYDLFRTAFMESEGKQSSQQNNVEESETVESKEEGEFRKKLEDAETPLYSTCMNYTKVSAIMGLYRIKVKSGMSENFFDQLLTLVHDMLPGDNMLPKSTNDMKKFLKIFGFGYDSIHACRNDCILYRNQYEELVSCPRCSESRWEKDKHTGEEKKGIPAKVLSQDGTMRHPVDSLTWVQVNDKWPEFAAEARNLRLGLSTDGMNPFSIQNTKYSTWPVLLVNYNMAPTECMKAENIMLTMLIPGPTAPSKNIDVYLQLIDDLKDLWNEGMVVYDSFKKESFTLRAMLLWSITDYPALGTLAGCKMKGKQACNVCGKDTPHRWLKFSRKHVYMGNRRRLRPDHPYRRRKVWFDNTVELGTANRIQSGAEIYECLRDFRNEFGRPLEKKGKRKRMEADDDDDDDVIAAEEYEENDDQWRWKKMSIFFQLAYWKDLPVRHNIDVMHVEKNVSDALLSILMHNGKSKDGLKARKDLEDIGIRTNLHTQKRGKRTYLPPAAYWLSKEEKRKFCRRLSKFRGPDGYCANISNCVSVDPPNIGSMKSHDHHVMLQNLFPVALRGLLPRGPRIAVSRICNFFNRLCQRVIDPEKLVTLESEVIETMCQLERYFPPSLFDIMFHLPIHLAREARLGGPVHFRWMYLFERYMKTLKAYVKNFARPEACMAEGYLAGECIAFCLEFLQKSVPVQETLNRNEDLEADQQIFEGRPLHLATEKTLTDKERDIAHRYILMNTAVMEPYIELHLEELQATDIPSNSKDHSSRLRWLAFGPRHIAQTYKGSSAKDTRQMADIVSFYGVIKEILMLDYHMFQIPVFRLNKFFYSREDDSSPWYVCMRAPPRGYHELETVEEFVSGPLSVQPIEDLGDQSSDDESFCVRSDCEGLDVTPVVSLKKKKRNKKSIIEENERDNEEERIEVATEGDDGVEEEDINGEEDIEEQENGAEDNEEQDNGQSQENERENEKEDPIPPSTAGASETQTNQSDNKKRKSRGPTRMRKVAKNLEDKVEVEFNALGEHVGKGSVTLSSFLGPLAREHVPVLLDDWRQLDQRTKDVMWEEIQGRFNLKEDWQKEAVFKQMGGLWRAAKSKLVTKVRSTKSKVDLQQLKPSNVQCTSAWNSWVKNKCTAAFKERSEKYRQLRKGQIPHTTSRKGMTRLADEMKKNSSDPRKVTRSKVWIAGHTHSDGRPVREEFAETIEMIKTIDSEMDSTTSTDNVMEDAVSQRQTDDVSMSDLSNVSKGGVRCQLLDWCSNVEVVVGEGEFCSSEHTYKIGRIPLGRNAAAVLVKSTTVIHASVWRPTPTIFTLNEAVGHKIAWPLDKIILDEDINLSQPTKSVESEQPTDESLGRIKIFQYWSGDDDLIAEGMLLSTDHNELVDGRPLGHGAAVVKVLEVVKPEAYLWRPNPPISLMSDALNETIAWPIDRIQLLDVPANDESTRKSPQSATTPSSTTPSTASSKGAKQKCFLLDIDNTGQRVAIGRVSSTDPAEKVHHVPLGANASKVWVEVSKVEGARVWRANSEVKFIADAVGTTVAWPNDKIIFM</sequence>